<dbReference type="Proteomes" id="UP000738126">
    <property type="component" value="Unassembled WGS sequence"/>
</dbReference>
<accession>A0ABS1E540</accession>
<keyword evidence="1" id="KW-0732">Signal</keyword>
<dbReference type="Gene3D" id="3.10.28.20">
    <property type="entry name" value="Acetamidase/Formamidase-like domains"/>
    <property type="match status" value="1"/>
</dbReference>
<proteinExistence type="predicted"/>
<evidence type="ECO:0000256" key="1">
    <source>
        <dbReference type="SAM" id="SignalP"/>
    </source>
</evidence>
<comment type="caution">
    <text evidence="2">The sequence shown here is derived from an EMBL/GenBank/DDBJ whole genome shotgun (WGS) entry which is preliminary data.</text>
</comment>
<feature type="non-terminal residue" evidence="2">
    <location>
        <position position="264"/>
    </location>
</feature>
<evidence type="ECO:0000313" key="3">
    <source>
        <dbReference type="Proteomes" id="UP000738126"/>
    </source>
</evidence>
<name>A0ABS1E540_9GAMM</name>
<organism evidence="2 3">
    <name type="scientific">Halorhodospira neutriphila</name>
    <dbReference type="NCBI Taxonomy" id="168379"/>
    <lineage>
        <taxon>Bacteria</taxon>
        <taxon>Pseudomonadati</taxon>
        <taxon>Pseudomonadota</taxon>
        <taxon>Gammaproteobacteria</taxon>
        <taxon>Chromatiales</taxon>
        <taxon>Ectothiorhodospiraceae</taxon>
        <taxon>Halorhodospira</taxon>
    </lineage>
</organism>
<evidence type="ECO:0000313" key="2">
    <source>
        <dbReference type="EMBL" id="MBK1726858.1"/>
    </source>
</evidence>
<reference evidence="2 3" key="1">
    <citation type="journal article" date="2020" name="Microorganisms">
        <title>Osmotic Adaptation and Compatible Solute Biosynthesis of Phototrophic Bacteria as Revealed from Genome Analyses.</title>
        <authorList>
            <person name="Imhoff J.F."/>
            <person name="Rahn T."/>
            <person name="Kunzel S."/>
            <person name="Keller A."/>
            <person name="Neulinger S.C."/>
        </authorList>
    </citation>
    <scope>NUCLEOTIDE SEQUENCE [LARGE SCALE GENOMIC DNA]</scope>
    <source>
        <strain evidence="2 3">DSM 15116</strain>
    </source>
</reference>
<evidence type="ECO:0008006" key="4">
    <source>
        <dbReference type="Google" id="ProtNLM"/>
    </source>
</evidence>
<protein>
    <recommendedName>
        <fullName evidence="4">Lipoprotein</fullName>
    </recommendedName>
</protein>
<keyword evidence="3" id="KW-1185">Reference proteome</keyword>
<feature type="chain" id="PRO_5045126578" description="Lipoprotein" evidence="1">
    <location>
        <begin position="24"/>
        <end position="264"/>
    </location>
</feature>
<gene>
    <name evidence="2" type="ORF">CKO13_07460</name>
</gene>
<sequence length="264" mass="28521">MSRLTAAAAALAAALLAAGCAGLGGERYPDAAELREQGRAQARAGYAYGHGSGATPEQARQSALYEIAGQVVTAVRGEQRAVFRALQRRGELGEGQVEQAAEMALTATVASLSHVAVEGAEVVAERRVRQGWYVRVRVPERRLARMRAEARRKAPALAQFERVEAVPAGEPGRRFVRAVHGLETVERTGVGTARLYSAEAGETTFGAYFRTAIREAARRIQALPVVEGERVRFAVVDRETLQPQPNLAVRTGGWEWATDADDHH</sequence>
<dbReference type="PROSITE" id="PS51257">
    <property type="entry name" value="PROKAR_LIPOPROTEIN"/>
    <property type="match status" value="1"/>
</dbReference>
<dbReference type="EMBL" id="NRSH01000074">
    <property type="protein sequence ID" value="MBK1726858.1"/>
    <property type="molecule type" value="Genomic_DNA"/>
</dbReference>
<feature type="signal peptide" evidence="1">
    <location>
        <begin position="1"/>
        <end position="23"/>
    </location>
</feature>
<dbReference type="RefSeq" id="WP_200259000.1">
    <property type="nucleotide sequence ID" value="NZ_NRSH01000074.1"/>
</dbReference>